<evidence type="ECO:0000256" key="1">
    <source>
        <dbReference type="SAM" id="MobiDB-lite"/>
    </source>
</evidence>
<comment type="caution">
    <text evidence="2">The sequence shown here is derived from an EMBL/GenBank/DDBJ whole genome shotgun (WGS) entry which is preliminary data.</text>
</comment>
<name>A0ABS4QNP8_9NOCA</name>
<keyword evidence="3" id="KW-1185">Reference proteome</keyword>
<reference evidence="2 3" key="1">
    <citation type="submission" date="2021-03" db="EMBL/GenBank/DDBJ databases">
        <title>Sequencing the genomes of 1000 actinobacteria strains.</title>
        <authorList>
            <person name="Klenk H.-P."/>
        </authorList>
    </citation>
    <scope>NUCLEOTIDE SEQUENCE [LARGE SCALE GENOMIC DNA]</scope>
    <source>
        <strain evidence="2 3">DSM 45516</strain>
    </source>
</reference>
<evidence type="ECO:0000313" key="2">
    <source>
        <dbReference type="EMBL" id="MBP2193335.1"/>
    </source>
</evidence>
<evidence type="ECO:0008006" key="4">
    <source>
        <dbReference type="Google" id="ProtNLM"/>
    </source>
</evidence>
<protein>
    <recommendedName>
        <fullName evidence="4">DUF1918 domain-containing protein</fullName>
    </recommendedName>
</protein>
<dbReference type="RefSeq" id="WP_209896610.1">
    <property type="nucleotide sequence ID" value="NZ_JAGGMR010000001.1"/>
</dbReference>
<organism evidence="2 3">
    <name type="scientific">Nocardia goodfellowii</name>
    <dbReference type="NCBI Taxonomy" id="882446"/>
    <lineage>
        <taxon>Bacteria</taxon>
        <taxon>Bacillati</taxon>
        <taxon>Actinomycetota</taxon>
        <taxon>Actinomycetes</taxon>
        <taxon>Mycobacteriales</taxon>
        <taxon>Nocardiaceae</taxon>
        <taxon>Nocardia</taxon>
    </lineage>
</organism>
<gene>
    <name evidence="2" type="ORF">BJ987_006236</name>
</gene>
<dbReference type="EMBL" id="JAGGMR010000001">
    <property type="protein sequence ID" value="MBP2193335.1"/>
    <property type="molecule type" value="Genomic_DNA"/>
</dbReference>
<feature type="region of interest" description="Disordered" evidence="1">
    <location>
        <begin position="53"/>
        <end position="104"/>
    </location>
</feature>
<accession>A0ABS4QNP8</accession>
<sequence>MVNSLSDNQVQQIAAAIEAGRRPRVYFTADAVGMEEGRSGVVVEVASPAEPDYLHVRPTGSRDTLAFSPTELTLSRPARRRSAPQRPRADDESPSLFENVGSRP</sequence>
<dbReference type="Proteomes" id="UP001519325">
    <property type="component" value="Unassembled WGS sequence"/>
</dbReference>
<proteinExistence type="predicted"/>
<evidence type="ECO:0000313" key="3">
    <source>
        <dbReference type="Proteomes" id="UP001519325"/>
    </source>
</evidence>